<feature type="compositionally biased region" description="Basic and acidic residues" evidence="10">
    <location>
        <begin position="445"/>
        <end position="460"/>
    </location>
</feature>
<keyword evidence="8 9" id="KW-0648">Protein biosynthesis</keyword>
<dbReference type="Pfam" id="PF08662">
    <property type="entry name" value="eIF2A"/>
    <property type="match status" value="1"/>
</dbReference>
<evidence type="ECO:0000313" key="12">
    <source>
        <dbReference type="EMBL" id="MBW16266.1"/>
    </source>
</evidence>
<evidence type="ECO:0000256" key="6">
    <source>
        <dbReference type="ARBA" id="ARBA00022737"/>
    </source>
</evidence>
<keyword evidence="6" id="KW-0677">Repeat</keyword>
<dbReference type="InterPro" id="IPR013979">
    <property type="entry name" value="TIF_beta_prop-like"/>
</dbReference>
<dbReference type="GO" id="GO:0043022">
    <property type="term" value="F:ribosome binding"/>
    <property type="evidence" value="ECO:0007669"/>
    <property type="project" value="UniProtKB-UniRule"/>
</dbReference>
<feature type="region of interest" description="Disordered" evidence="10">
    <location>
        <begin position="435"/>
        <end position="503"/>
    </location>
</feature>
<evidence type="ECO:0000256" key="8">
    <source>
        <dbReference type="ARBA" id="ARBA00022917"/>
    </source>
</evidence>
<evidence type="ECO:0000256" key="3">
    <source>
        <dbReference type="ARBA" id="ARBA00013819"/>
    </source>
</evidence>
<sequence length="560" mass="63135">MAIPNLAARGSTGLNLYQSQSPYDPVSTFPLDNSSTFKFMLFSPNGKHFAWINNSKVVIAKTSDWKTIAEVDYPKAAQLAYSSKGTYLTVYEPFMTTPSNPKGSPNVHILKTADGKLVKSLEYRDYKLWTPQWSSDEKICARFLNGDVLFYENSNFDNIVHRIKGLKLNNYSISPGNQPLNILCFIPAKTGPSNGRLFQYPDFSTIVANKSFFQADRVEIFWNQKGTASLMLTSTDVDKTGASYYGKQGLHLITSKGDTSQVIVNKEGPLYNAAWSPSSNEFCVIYGFMPSKATLYNLKCDVVMEFGTGTFNAVYYNPFGNILLLAGFGNVQGNAELWDINGKKKIKKIEIPDTTFLQWSPDGQHFVTATTAPRLKVSNGYKIWHYSGALLHEKPWGKGELYQVVWQNYPQGTFKTPNIVHKAVEGIVSSQPIASKQVYRPPHARNTDFKPTSLHEDSSLETKNQSKAYLKMKKKREAKRQAKQLQDEENSSNDKQNAIKIIEEPKDNEKQLRIKKIQSDLKSINRFKTLQSSGKELDCNQLARLKLENGLLAELKQLQM</sequence>
<accession>A0A2H8TQ11</accession>
<evidence type="ECO:0000256" key="10">
    <source>
        <dbReference type="SAM" id="MobiDB-lite"/>
    </source>
</evidence>
<evidence type="ECO:0000256" key="5">
    <source>
        <dbReference type="ARBA" id="ARBA00022574"/>
    </source>
</evidence>
<keyword evidence="5" id="KW-0853">WD repeat</keyword>
<dbReference type="InterPro" id="IPR015943">
    <property type="entry name" value="WD40/YVTN_repeat-like_dom_sf"/>
</dbReference>
<dbReference type="GO" id="GO:0003743">
    <property type="term" value="F:translation initiation factor activity"/>
    <property type="evidence" value="ECO:0007669"/>
    <property type="project" value="UniProtKB-UniRule"/>
</dbReference>
<evidence type="ECO:0000256" key="4">
    <source>
        <dbReference type="ARBA" id="ARBA00022540"/>
    </source>
</evidence>
<feature type="compositionally biased region" description="Basic residues" evidence="10">
    <location>
        <begin position="470"/>
        <end position="482"/>
    </location>
</feature>
<dbReference type="OrthoDB" id="2194683at2759"/>
<evidence type="ECO:0000259" key="11">
    <source>
        <dbReference type="Pfam" id="PF08662"/>
    </source>
</evidence>
<dbReference type="GO" id="GO:0022627">
    <property type="term" value="C:cytosolic small ribosomal subunit"/>
    <property type="evidence" value="ECO:0007669"/>
    <property type="project" value="TreeGrafter"/>
</dbReference>
<dbReference type="PANTHER" id="PTHR13227:SF0">
    <property type="entry name" value="EUKARYOTIC TRANSLATION INITIATION FACTOR 2A"/>
    <property type="match status" value="1"/>
</dbReference>
<feature type="domain" description="Translation initiation factor beta propellor-like" evidence="11">
    <location>
        <begin position="210"/>
        <end position="404"/>
    </location>
</feature>
<protein>
    <recommendedName>
        <fullName evidence="3 9">Eukaryotic translation initiation factor 2A</fullName>
        <shortName evidence="9">eIF-2A</shortName>
    </recommendedName>
</protein>
<comment type="function">
    <text evidence="1 9">Functions in the early steps of protein synthesis of a small number of specific mRNAs. Acts by directing the binding of methionyl-tRNAi to 40S ribosomal subunits. In contrast to the eIF-2 complex, it binds methionyl-tRNAi to 40S subunits in a codon-dependent manner, whereas the eIF-2 complex binds methionyl-tRNAi to 40S subunits in a GTP-dependent manner.</text>
</comment>
<gene>
    <name evidence="12" type="primary">eif2a_3</name>
</gene>
<dbReference type="SUPFAM" id="SSF82171">
    <property type="entry name" value="DPP6 N-terminal domain-like"/>
    <property type="match status" value="1"/>
</dbReference>
<keyword evidence="4 9" id="KW-0396">Initiation factor</keyword>
<evidence type="ECO:0000256" key="7">
    <source>
        <dbReference type="ARBA" id="ARBA00022845"/>
    </source>
</evidence>
<keyword evidence="7 9" id="KW-0810">Translation regulation</keyword>
<evidence type="ECO:0000256" key="2">
    <source>
        <dbReference type="ARBA" id="ARBA00009573"/>
    </source>
</evidence>
<dbReference type="Gene3D" id="2.130.10.10">
    <property type="entry name" value="YVTN repeat-like/Quinoprotein amine dehydrogenase"/>
    <property type="match status" value="1"/>
</dbReference>
<dbReference type="PIRSF" id="PIRSF017222">
    <property type="entry name" value="eIF2A"/>
    <property type="match status" value="1"/>
</dbReference>
<organism evidence="12">
    <name type="scientific">Melanaphis sacchari</name>
    <dbReference type="NCBI Taxonomy" id="742174"/>
    <lineage>
        <taxon>Eukaryota</taxon>
        <taxon>Metazoa</taxon>
        <taxon>Ecdysozoa</taxon>
        <taxon>Arthropoda</taxon>
        <taxon>Hexapoda</taxon>
        <taxon>Insecta</taxon>
        <taxon>Pterygota</taxon>
        <taxon>Neoptera</taxon>
        <taxon>Paraneoptera</taxon>
        <taxon>Hemiptera</taxon>
        <taxon>Sternorrhyncha</taxon>
        <taxon>Aphidomorpha</taxon>
        <taxon>Aphidoidea</taxon>
        <taxon>Aphididae</taxon>
        <taxon>Aphidini</taxon>
        <taxon>Melanaphis</taxon>
    </lineage>
</organism>
<reference evidence="12" key="1">
    <citation type="submission" date="2017-10" db="EMBL/GenBank/DDBJ databases">
        <title>Transcriptome Assembly of Sugarcane Aphid Adults.</title>
        <authorList>
            <person name="Scully E.D."/>
            <person name="Palmer N.A."/>
            <person name="Geib S.M."/>
            <person name="Sarath G."/>
            <person name="Sattler S.E."/>
        </authorList>
    </citation>
    <scope>NUCLEOTIDE SEQUENCE</scope>
    <source>
        <tissue evidence="12">Whole body</tissue>
    </source>
</reference>
<dbReference type="PANTHER" id="PTHR13227">
    <property type="entry name" value="EUKARYOTIC TRANSLATION INITIATION FACTOR 2A"/>
    <property type="match status" value="1"/>
</dbReference>
<name>A0A2H8TQ11_9HEMI</name>
<dbReference type="GO" id="GO:0006417">
    <property type="term" value="P:regulation of translation"/>
    <property type="evidence" value="ECO:0007669"/>
    <property type="project" value="UniProtKB-KW"/>
</dbReference>
<dbReference type="AlphaFoldDB" id="A0A2H8TQ11"/>
<comment type="similarity">
    <text evidence="2 9">Belongs to the WD repeat EIF2A family.</text>
</comment>
<evidence type="ECO:0000256" key="1">
    <source>
        <dbReference type="ARBA" id="ARBA00003993"/>
    </source>
</evidence>
<dbReference type="GO" id="GO:0003729">
    <property type="term" value="F:mRNA binding"/>
    <property type="evidence" value="ECO:0007669"/>
    <property type="project" value="TreeGrafter"/>
</dbReference>
<proteinExistence type="inferred from homology"/>
<dbReference type="EMBL" id="GFXV01004461">
    <property type="protein sequence ID" value="MBW16266.1"/>
    <property type="molecule type" value="Transcribed_RNA"/>
</dbReference>
<dbReference type="InterPro" id="IPR011387">
    <property type="entry name" value="TIF2A"/>
</dbReference>
<evidence type="ECO:0000256" key="9">
    <source>
        <dbReference type="PIRNR" id="PIRNR017222"/>
    </source>
</evidence>
<dbReference type="GO" id="GO:0000049">
    <property type="term" value="F:tRNA binding"/>
    <property type="evidence" value="ECO:0007669"/>
    <property type="project" value="UniProtKB-UniRule"/>
</dbReference>